<dbReference type="PROSITE" id="PS51257">
    <property type="entry name" value="PROKAR_LIPOPROTEIN"/>
    <property type="match status" value="1"/>
</dbReference>
<proteinExistence type="predicted"/>
<dbReference type="AlphaFoldDB" id="A0A1H5JG57"/>
<gene>
    <name evidence="1" type="ORF">SAMN04490194_2548</name>
</gene>
<sequence>MTHKKAANIAAFSLSACSFFQRPAQHIQCITAVVDRMYFPVRRVALELIASKLAPTEDRTAR</sequence>
<evidence type="ECO:0000313" key="2">
    <source>
        <dbReference type="Proteomes" id="UP000198985"/>
    </source>
</evidence>
<dbReference type="Proteomes" id="UP000198985">
    <property type="component" value="Unassembled WGS sequence"/>
</dbReference>
<evidence type="ECO:0000313" key="1">
    <source>
        <dbReference type="EMBL" id="SEE51021.1"/>
    </source>
</evidence>
<accession>A0A1H5JG57</accession>
<dbReference type="EMBL" id="FNTY01000002">
    <property type="protein sequence ID" value="SEE51021.1"/>
    <property type="molecule type" value="Genomic_DNA"/>
</dbReference>
<organism evidence="1 2">
    <name type="scientific">Pseudomonas migulae</name>
    <dbReference type="NCBI Taxonomy" id="78543"/>
    <lineage>
        <taxon>Bacteria</taxon>
        <taxon>Pseudomonadati</taxon>
        <taxon>Pseudomonadota</taxon>
        <taxon>Gammaproteobacteria</taxon>
        <taxon>Pseudomonadales</taxon>
        <taxon>Pseudomonadaceae</taxon>
        <taxon>Pseudomonas</taxon>
    </lineage>
</organism>
<name>A0A1H5JG57_9PSED</name>
<protein>
    <submittedName>
        <fullName evidence="1">Uncharacterized protein</fullName>
    </submittedName>
</protein>
<reference evidence="1 2" key="1">
    <citation type="submission" date="2016-10" db="EMBL/GenBank/DDBJ databases">
        <authorList>
            <person name="de Groot N.N."/>
        </authorList>
    </citation>
    <scope>NUCLEOTIDE SEQUENCE [LARGE SCALE GENOMIC DNA]</scope>
    <source>
        <strain evidence="1 2">BS3662</strain>
    </source>
</reference>